<feature type="region of interest" description="Disordered" evidence="1">
    <location>
        <begin position="136"/>
        <end position="193"/>
    </location>
</feature>
<feature type="transmembrane region" description="Helical" evidence="2">
    <location>
        <begin position="86"/>
        <end position="104"/>
    </location>
</feature>
<protein>
    <recommendedName>
        <fullName evidence="5">Flagellar biosynthetic protein FliP</fullName>
    </recommendedName>
</protein>
<feature type="transmembrane region" description="Helical" evidence="2">
    <location>
        <begin position="20"/>
        <end position="40"/>
    </location>
</feature>
<keyword evidence="2" id="KW-0812">Transmembrane</keyword>
<keyword evidence="2" id="KW-0472">Membrane</keyword>
<sequence>MTPPPARRWPAARPFLRHYAEMLIAMFAGMLLLAPLWTLLADRLGWRDTFDRNDLSALVMATTMSIGMAAWMLFRRHTLVSVAQMSASMYVPFLALFPLLWTGVIDGGTLMLAGHVLMLPCMAGAMLLRPEEYAGHHHRHATASPTPSEPMPAGPAPAGPATPSAEPAMAPAGLATALAEPAPAPTGAAPAVS</sequence>
<comment type="caution">
    <text evidence="3">The sequence shown here is derived from an EMBL/GenBank/DDBJ whole genome shotgun (WGS) entry which is preliminary data.</text>
</comment>
<gene>
    <name evidence="3" type="ORF">ACFFHU_15195</name>
</gene>
<evidence type="ECO:0000313" key="3">
    <source>
        <dbReference type="EMBL" id="MFC0565477.1"/>
    </source>
</evidence>
<evidence type="ECO:0000256" key="2">
    <source>
        <dbReference type="SAM" id="Phobius"/>
    </source>
</evidence>
<feature type="compositionally biased region" description="Pro residues" evidence="1">
    <location>
        <begin position="147"/>
        <end position="160"/>
    </location>
</feature>
<name>A0ABV6NZ27_9ACTN</name>
<proteinExistence type="predicted"/>
<reference evidence="3 4" key="1">
    <citation type="submission" date="2024-09" db="EMBL/GenBank/DDBJ databases">
        <authorList>
            <person name="Sun Q."/>
            <person name="Mori K."/>
        </authorList>
    </citation>
    <scope>NUCLEOTIDE SEQUENCE [LARGE SCALE GENOMIC DNA]</scope>
    <source>
        <strain evidence="3 4">TBRC 2205</strain>
    </source>
</reference>
<accession>A0ABV6NZ27</accession>
<feature type="compositionally biased region" description="Low complexity" evidence="1">
    <location>
        <begin position="161"/>
        <end position="193"/>
    </location>
</feature>
<organism evidence="3 4">
    <name type="scientific">Plantactinospora siamensis</name>
    <dbReference type="NCBI Taxonomy" id="555372"/>
    <lineage>
        <taxon>Bacteria</taxon>
        <taxon>Bacillati</taxon>
        <taxon>Actinomycetota</taxon>
        <taxon>Actinomycetes</taxon>
        <taxon>Micromonosporales</taxon>
        <taxon>Micromonosporaceae</taxon>
        <taxon>Plantactinospora</taxon>
    </lineage>
</organism>
<feature type="transmembrane region" description="Helical" evidence="2">
    <location>
        <begin position="55"/>
        <end position="74"/>
    </location>
</feature>
<dbReference type="EMBL" id="JBHLUE010000011">
    <property type="protein sequence ID" value="MFC0565477.1"/>
    <property type="molecule type" value="Genomic_DNA"/>
</dbReference>
<dbReference type="RefSeq" id="WP_377339304.1">
    <property type="nucleotide sequence ID" value="NZ_JBHLUE010000011.1"/>
</dbReference>
<evidence type="ECO:0000256" key="1">
    <source>
        <dbReference type="SAM" id="MobiDB-lite"/>
    </source>
</evidence>
<keyword evidence="4" id="KW-1185">Reference proteome</keyword>
<evidence type="ECO:0008006" key="5">
    <source>
        <dbReference type="Google" id="ProtNLM"/>
    </source>
</evidence>
<dbReference type="Proteomes" id="UP001589894">
    <property type="component" value="Unassembled WGS sequence"/>
</dbReference>
<evidence type="ECO:0000313" key="4">
    <source>
        <dbReference type="Proteomes" id="UP001589894"/>
    </source>
</evidence>
<keyword evidence="2" id="KW-1133">Transmembrane helix</keyword>